<feature type="transmembrane region" description="Helical" evidence="5">
    <location>
        <begin position="125"/>
        <end position="147"/>
    </location>
</feature>
<feature type="domain" description="Major facilitator superfamily (MFS) profile" evidence="6">
    <location>
        <begin position="1"/>
        <end position="182"/>
    </location>
</feature>
<proteinExistence type="predicted"/>
<dbReference type="PANTHER" id="PTHR23501">
    <property type="entry name" value="MAJOR FACILITATOR SUPERFAMILY"/>
    <property type="match status" value="1"/>
</dbReference>
<evidence type="ECO:0000256" key="2">
    <source>
        <dbReference type="ARBA" id="ARBA00022692"/>
    </source>
</evidence>
<feature type="transmembrane region" description="Helical" evidence="5">
    <location>
        <begin position="159"/>
        <end position="177"/>
    </location>
</feature>
<protein>
    <submittedName>
        <fullName evidence="7">MFS transporter</fullName>
    </submittedName>
</protein>
<keyword evidence="2 5" id="KW-0812">Transmembrane</keyword>
<evidence type="ECO:0000313" key="7">
    <source>
        <dbReference type="EMBL" id="MFC4243623.1"/>
    </source>
</evidence>
<evidence type="ECO:0000256" key="5">
    <source>
        <dbReference type="SAM" id="Phobius"/>
    </source>
</evidence>
<comment type="caution">
    <text evidence="7">The sequence shown here is derived from an EMBL/GenBank/DDBJ whole genome shotgun (WGS) entry which is preliminary data.</text>
</comment>
<dbReference type="InterPro" id="IPR020846">
    <property type="entry name" value="MFS_dom"/>
</dbReference>
<feature type="transmembrane region" description="Helical" evidence="5">
    <location>
        <begin position="79"/>
        <end position="104"/>
    </location>
</feature>
<organism evidence="7 8">
    <name type="scientific">Gryllotalpicola reticulitermitis</name>
    <dbReference type="NCBI Taxonomy" id="1184153"/>
    <lineage>
        <taxon>Bacteria</taxon>
        <taxon>Bacillati</taxon>
        <taxon>Actinomycetota</taxon>
        <taxon>Actinomycetes</taxon>
        <taxon>Micrococcales</taxon>
        <taxon>Microbacteriaceae</taxon>
        <taxon>Gryllotalpicola</taxon>
    </lineage>
</organism>
<keyword evidence="4 5" id="KW-0472">Membrane</keyword>
<dbReference type="PROSITE" id="PS50850">
    <property type="entry name" value="MFS"/>
    <property type="match status" value="1"/>
</dbReference>
<feature type="transmembrane region" description="Helical" evidence="5">
    <location>
        <begin position="54"/>
        <end position="73"/>
    </location>
</feature>
<comment type="subcellular location">
    <subcellularLocation>
        <location evidence="1">Cell membrane</location>
        <topology evidence="1">Multi-pass membrane protein</topology>
    </subcellularLocation>
</comment>
<dbReference type="InterPro" id="IPR036259">
    <property type="entry name" value="MFS_trans_sf"/>
</dbReference>
<dbReference type="InterPro" id="IPR011701">
    <property type="entry name" value="MFS"/>
</dbReference>
<keyword evidence="3 5" id="KW-1133">Transmembrane helix</keyword>
<evidence type="ECO:0000313" key="8">
    <source>
        <dbReference type="Proteomes" id="UP001595900"/>
    </source>
</evidence>
<dbReference type="EMBL" id="JBHSCN010000005">
    <property type="protein sequence ID" value="MFC4243623.1"/>
    <property type="molecule type" value="Genomic_DNA"/>
</dbReference>
<dbReference type="Gene3D" id="1.20.1250.20">
    <property type="entry name" value="MFS general substrate transporter like domains"/>
    <property type="match status" value="1"/>
</dbReference>
<evidence type="ECO:0000256" key="4">
    <source>
        <dbReference type="ARBA" id="ARBA00023136"/>
    </source>
</evidence>
<evidence type="ECO:0000256" key="1">
    <source>
        <dbReference type="ARBA" id="ARBA00004651"/>
    </source>
</evidence>
<dbReference type="Pfam" id="PF07690">
    <property type="entry name" value="MFS_1"/>
    <property type="match status" value="1"/>
</dbReference>
<feature type="transmembrane region" description="Helical" evidence="5">
    <location>
        <begin position="20"/>
        <end position="42"/>
    </location>
</feature>
<evidence type="ECO:0000259" key="6">
    <source>
        <dbReference type="PROSITE" id="PS50850"/>
    </source>
</evidence>
<dbReference type="SUPFAM" id="SSF103473">
    <property type="entry name" value="MFS general substrate transporter"/>
    <property type="match status" value="1"/>
</dbReference>
<accession>A0ABV8Q8G2</accession>
<gene>
    <name evidence="7" type="ORF">ACFOYW_09585</name>
</gene>
<dbReference type="RefSeq" id="WP_390229599.1">
    <property type="nucleotide sequence ID" value="NZ_JBHSCN010000005.1"/>
</dbReference>
<dbReference type="PANTHER" id="PTHR23501:SF197">
    <property type="entry name" value="COMD"/>
    <property type="match status" value="1"/>
</dbReference>
<reference evidence="8" key="1">
    <citation type="journal article" date="2019" name="Int. J. Syst. Evol. Microbiol.">
        <title>The Global Catalogue of Microorganisms (GCM) 10K type strain sequencing project: providing services to taxonomists for standard genome sequencing and annotation.</title>
        <authorList>
            <consortium name="The Broad Institute Genomics Platform"/>
            <consortium name="The Broad Institute Genome Sequencing Center for Infectious Disease"/>
            <person name="Wu L."/>
            <person name="Ma J."/>
        </authorList>
    </citation>
    <scope>NUCLEOTIDE SEQUENCE [LARGE SCALE GENOMIC DNA]</scope>
    <source>
        <strain evidence="8">CGMCC 1.10363</strain>
    </source>
</reference>
<dbReference type="Proteomes" id="UP001595900">
    <property type="component" value="Unassembled WGS sequence"/>
</dbReference>
<evidence type="ECO:0000256" key="3">
    <source>
        <dbReference type="ARBA" id="ARBA00022989"/>
    </source>
</evidence>
<name>A0ABV8Q8G2_9MICO</name>
<sequence length="199" mass="20695">MLFVAMVYVPLYLQTVRGYSAFLAGLSLIPMFLGLIVATSIAGPAIAKSGRYKFYPVIAAIITGIAMWFLGYVGAGTSVWVVMIPLVFVGAGAGLFVQVALLGGQNAAPHEHLGAATGALNFFKTMGGAFGTAIFSAVLAAATAGARTQAQLASAYGDLFKLTVPLMAVSLILALVMREKPLSTEMIDVAEGKVEVPEF</sequence>
<keyword evidence="8" id="KW-1185">Reference proteome</keyword>